<feature type="transmembrane region" description="Helical" evidence="8">
    <location>
        <begin position="20"/>
        <end position="44"/>
    </location>
</feature>
<evidence type="ECO:0000256" key="6">
    <source>
        <dbReference type="ARBA" id="ARBA00023170"/>
    </source>
</evidence>
<dbReference type="PANTHER" id="PTHR24243:SF230">
    <property type="entry name" value="G-PROTEIN COUPLED RECEPTORS FAMILY 1 PROFILE DOMAIN-CONTAINING PROTEIN"/>
    <property type="match status" value="1"/>
</dbReference>
<evidence type="ECO:0000256" key="2">
    <source>
        <dbReference type="ARBA" id="ARBA00022692"/>
    </source>
</evidence>
<gene>
    <name evidence="10" type="ORF">EDS130_LOCUS41854</name>
    <name evidence="11" type="ORF">XAT740_LOCUS47132</name>
</gene>
<dbReference type="GO" id="GO:0004930">
    <property type="term" value="F:G protein-coupled receptor activity"/>
    <property type="evidence" value="ECO:0007669"/>
    <property type="project" value="UniProtKB-KW"/>
</dbReference>
<feature type="transmembrane region" description="Helical" evidence="8">
    <location>
        <begin position="138"/>
        <end position="158"/>
    </location>
</feature>
<reference evidence="10" key="1">
    <citation type="submission" date="2021-02" db="EMBL/GenBank/DDBJ databases">
        <authorList>
            <person name="Nowell W R."/>
        </authorList>
    </citation>
    <scope>NUCLEOTIDE SEQUENCE</scope>
</reference>
<evidence type="ECO:0000256" key="4">
    <source>
        <dbReference type="ARBA" id="ARBA00023040"/>
    </source>
</evidence>
<evidence type="ECO:0000256" key="1">
    <source>
        <dbReference type="ARBA" id="ARBA00004141"/>
    </source>
</evidence>
<dbReference type="EMBL" id="CAJNOR010006474">
    <property type="protein sequence ID" value="CAF1596202.1"/>
    <property type="molecule type" value="Genomic_DNA"/>
</dbReference>
<evidence type="ECO:0000256" key="7">
    <source>
        <dbReference type="ARBA" id="ARBA00023224"/>
    </source>
</evidence>
<evidence type="ECO:0000256" key="5">
    <source>
        <dbReference type="ARBA" id="ARBA00023136"/>
    </source>
</evidence>
<keyword evidence="5 8" id="KW-0472">Membrane</keyword>
<keyword evidence="7" id="KW-0807">Transducer</keyword>
<evidence type="ECO:0000313" key="13">
    <source>
        <dbReference type="Proteomes" id="UP000663852"/>
    </source>
</evidence>
<feature type="transmembrane region" description="Helical" evidence="8">
    <location>
        <begin position="56"/>
        <end position="84"/>
    </location>
</feature>
<protein>
    <recommendedName>
        <fullName evidence="9">G-protein coupled receptors family 1 profile domain-containing protein</fullName>
    </recommendedName>
</protein>
<comment type="caution">
    <text evidence="10">The sequence shown here is derived from an EMBL/GenBank/DDBJ whole genome shotgun (WGS) entry which is preliminary data.</text>
</comment>
<evidence type="ECO:0000313" key="11">
    <source>
        <dbReference type="EMBL" id="CAF1596202.1"/>
    </source>
</evidence>
<sequence>MSSQSTTTDYINSLQLTYKYLFQYPGSIMLVLGFVGSSLSCIVFNKKILRKNPCSIYMTAFHISNLTQIVTLILASVLSIGYGMTIVTRTLGLCRFNLYTAFALDVLSPSLLILASIDRILVTSPNALTRQRSTCRRAYISIVCVTLLWLLFHSHPWFLMSVIQLAPDVFICYTQSPIYLSAISYYTVIKSILIPSLLASLGMLAIKNVHQLRFRLVAPDVLTMGTGKGRSIQSFHARDYQLVRILLIDICVYVMCTYPQTAFNLYLQITQSNMKSADQIQADTSIQYICSFFGYIPYCVGFYTNLVVSKTFRNEVKHIFLCK</sequence>
<keyword evidence="2 8" id="KW-0812">Transmembrane</keyword>
<dbReference type="OrthoDB" id="10045559at2759"/>
<name>A0A815S7G9_ADIRI</name>
<evidence type="ECO:0000313" key="10">
    <source>
        <dbReference type="EMBL" id="CAF1488208.1"/>
    </source>
</evidence>
<accession>A0A815S7G9</accession>
<dbReference type="AlphaFoldDB" id="A0A815S7G9"/>
<comment type="subcellular location">
    <subcellularLocation>
        <location evidence="1">Membrane</location>
        <topology evidence="1">Multi-pass membrane protein</topology>
    </subcellularLocation>
</comment>
<proteinExistence type="predicted"/>
<feature type="transmembrane region" description="Helical" evidence="8">
    <location>
        <begin position="96"/>
        <end position="117"/>
    </location>
</feature>
<dbReference type="EMBL" id="CAJNOJ010000574">
    <property type="protein sequence ID" value="CAF1488208.1"/>
    <property type="molecule type" value="Genomic_DNA"/>
</dbReference>
<dbReference type="InterPro" id="IPR017452">
    <property type="entry name" value="GPCR_Rhodpsn_7TM"/>
</dbReference>
<dbReference type="SUPFAM" id="SSF81321">
    <property type="entry name" value="Family A G protein-coupled receptor-like"/>
    <property type="match status" value="1"/>
</dbReference>
<feature type="transmembrane region" description="Helical" evidence="8">
    <location>
        <begin position="245"/>
        <end position="266"/>
    </location>
</feature>
<evidence type="ECO:0000259" key="9">
    <source>
        <dbReference type="PROSITE" id="PS50262"/>
    </source>
</evidence>
<feature type="transmembrane region" description="Helical" evidence="8">
    <location>
        <begin position="286"/>
        <end position="308"/>
    </location>
</feature>
<dbReference type="PANTHER" id="PTHR24243">
    <property type="entry name" value="G-PROTEIN COUPLED RECEPTOR"/>
    <property type="match status" value="1"/>
</dbReference>
<dbReference type="PROSITE" id="PS50262">
    <property type="entry name" value="G_PROTEIN_RECEP_F1_2"/>
    <property type="match status" value="1"/>
</dbReference>
<evidence type="ECO:0000256" key="3">
    <source>
        <dbReference type="ARBA" id="ARBA00022989"/>
    </source>
</evidence>
<dbReference type="Proteomes" id="UP000663828">
    <property type="component" value="Unassembled WGS sequence"/>
</dbReference>
<keyword evidence="3 8" id="KW-1133">Transmembrane helix</keyword>
<keyword evidence="4" id="KW-0297">G-protein coupled receptor</keyword>
<organism evidence="10 13">
    <name type="scientific">Adineta ricciae</name>
    <name type="common">Rotifer</name>
    <dbReference type="NCBI Taxonomy" id="249248"/>
    <lineage>
        <taxon>Eukaryota</taxon>
        <taxon>Metazoa</taxon>
        <taxon>Spiralia</taxon>
        <taxon>Gnathifera</taxon>
        <taxon>Rotifera</taxon>
        <taxon>Eurotatoria</taxon>
        <taxon>Bdelloidea</taxon>
        <taxon>Adinetida</taxon>
        <taxon>Adinetidae</taxon>
        <taxon>Adineta</taxon>
    </lineage>
</organism>
<keyword evidence="12" id="KW-1185">Reference proteome</keyword>
<dbReference type="Proteomes" id="UP000663852">
    <property type="component" value="Unassembled WGS sequence"/>
</dbReference>
<evidence type="ECO:0000256" key="8">
    <source>
        <dbReference type="SAM" id="Phobius"/>
    </source>
</evidence>
<feature type="transmembrane region" description="Helical" evidence="8">
    <location>
        <begin position="178"/>
        <end position="206"/>
    </location>
</feature>
<evidence type="ECO:0000313" key="12">
    <source>
        <dbReference type="Proteomes" id="UP000663828"/>
    </source>
</evidence>
<dbReference type="GO" id="GO:0005886">
    <property type="term" value="C:plasma membrane"/>
    <property type="evidence" value="ECO:0007669"/>
    <property type="project" value="TreeGrafter"/>
</dbReference>
<dbReference type="Gene3D" id="1.20.1070.10">
    <property type="entry name" value="Rhodopsin 7-helix transmembrane proteins"/>
    <property type="match status" value="1"/>
</dbReference>
<feature type="domain" description="G-protein coupled receptors family 1 profile" evidence="9">
    <location>
        <begin position="36"/>
        <end position="305"/>
    </location>
</feature>
<keyword evidence="6" id="KW-0675">Receptor</keyword>